<accession>A0A5S4YJ15</accession>
<comment type="caution">
    <text evidence="1">The sequence shown here is derived from an EMBL/GenBank/DDBJ whole genome shotgun (WGS) entry which is preliminary data.</text>
</comment>
<proteinExistence type="predicted"/>
<dbReference type="EMBL" id="VSTH01000102">
    <property type="protein sequence ID" value="TYO63325.1"/>
    <property type="molecule type" value="Genomic_DNA"/>
</dbReference>
<sequence length="63" mass="6907">MKDGYDFSAAKRGKFFRNNATLVSPVHLEPDVLASLSELAAAQGVPLNALVNSLIREHVKRRS</sequence>
<dbReference type="AlphaFoldDB" id="A0A5S4YJ15"/>
<reference evidence="1 2" key="1">
    <citation type="submission" date="2019-08" db="EMBL/GenBank/DDBJ databases">
        <title>Bradyrhizobium hipponensis sp. nov., a rhizobium isolated from a Lupinus angustifolius root nodule in Tunisia.</title>
        <authorList>
            <person name="Off K."/>
            <person name="Rejili M."/>
            <person name="Mars M."/>
            <person name="Brachmann A."/>
            <person name="Marin M."/>
        </authorList>
    </citation>
    <scope>NUCLEOTIDE SEQUENCE [LARGE SCALE GENOMIC DNA]</scope>
    <source>
        <strain evidence="2">aSej3</strain>
    </source>
</reference>
<evidence type="ECO:0000313" key="2">
    <source>
        <dbReference type="Proteomes" id="UP000324797"/>
    </source>
</evidence>
<evidence type="ECO:0000313" key="1">
    <source>
        <dbReference type="EMBL" id="TYO63325.1"/>
    </source>
</evidence>
<protein>
    <submittedName>
        <fullName evidence="1">Uncharacterized protein</fullName>
    </submittedName>
</protein>
<organism evidence="1 2">
    <name type="scientific">Bradyrhizobium hipponense</name>
    <dbReference type="NCBI Taxonomy" id="2605638"/>
    <lineage>
        <taxon>Bacteria</taxon>
        <taxon>Pseudomonadati</taxon>
        <taxon>Pseudomonadota</taxon>
        <taxon>Alphaproteobacteria</taxon>
        <taxon>Hyphomicrobiales</taxon>
        <taxon>Nitrobacteraceae</taxon>
        <taxon>Bradyrhizobium</taxon>
    </lineage>
</organism>
<name>A0A5S4YJ15_9BRAD</name>
<keyword evidence="2" id="KW-1185">Reference proteome</keyword>
<dbReference type="Proteomes" id="UP000324797">
    <property type="component" value="Unassembled WGS sequence"/>
</dbReference>
<gene>
    <name evidence="1" type="ORF">FXV83_27985</name>
</gene>